<dbReference type="PANTHER" id="PTHR42718">
    <property type="entry name" value="MAJOR FACILITATOR SUPERFAMILY MULTIDRUG TRANSPORTER MFSC"/>
    <property type="match status" value="1"/>
</dbReference>
<evidence type="ECO:0000256" key="2">
    <source>
        <dbReference type="ARBA" id="ARBA00022448"/>
    </source>
</evidence>
<dbReference type="GO" id="GO:0005886">
    <property type="term" value="C:plasma membrane"/>
    <property type="evidence" value="ECO:0007669"/>
    <property type="project" value="UniProtKB-SubCell"/>
</dbReference>
<evidence type="ECO:0000259" key="10">
    <source>
        <dbReference type="PROSITE" id="PS50850"/>
    </source>
</evidence>
<feature type="transmembrane region" description="Helical" evidence="9">
    <location>
        <begin position="446"/>
        <end position="467"/>
    </location>
</feature>
<feature type="transmembrane region" description="Helical" evidence="9">
    <location>
        <begin position="59"/>
        <end position="80"/>
    </location>
</feature>
<evidence type="ECO:0000256" key="9">
    <source>
        <dbReference type="SAM" id="Phobius"/>
    </source>
</evidence>
<dbReference type="SUPFAM" id="SSF103473">
    <property type="entry name" value="MFS general substrate transporter"/>
    <property type="match status" value="1"/>
</dbReference>
<dbReference type="Gene3D" id="1.20.1720.10">
    <property type="entry name" value="Multidrug resistance protein D"/>
    <property type="match status" value="1"/>
</dbReference>
<dbReference type="Proteomes" id="UP001152519">
    <property type="component" value="Unassembled WGS sequence"/>
</dbReference>
<reference evidence="11" key="1">
    <citation type="submission" date="2021-05" db="EMBL/GenBank/DDBJ databases">
        <authorList>
            <person name="Arsene-Ploetze F."/>
        </authorList>
    </citation>
    <scope>NUCLEOTIDE SEQUENCE</scope>
    <source>
        <strain evidence="11">DSM 42138</strain>
    </source>
</reference>
<dbReference type="EMBL" id="CAJSLV010000046">
    <property type="protein sequence ID" value="CAG6392665.1"/>
    <property type="molecule type" value="Genomic_DNA"/>
</dbReference>
<dbReference type="GO" id="GO:0022857">
    <property type="term" value="F:transmembrane transporter activity"/>
    <property type="evidence" value="ECO:0007669"/>
    <property type="project" value="InterPro"/>
</dbReference>
<keyword evidence="12" id="KW-1185">Reference proteome</keyword>
<feature type="domain" description="Major facilitator superfamily (MFS) profile" evidence="10">
    <location>
        <begin position="25"/>
        <end position="472"/>
    </location>
</feature>
<proteinExistence type="predicted"/>
<keyword evidence="6 9" id="KW-0472">Membrane</keyword>
<dbReference type="PROSITE" id="PS50850">
    <property type="entry name" value="MFS"/>
    <property type="match status" value="1"/>
</dbReference>
<dbReference type="InterPro" id="IPR011701">
    <property type="entry name" value="MFS"/>
</dbReference>
<feature type="transmembrane region" description="Helical" evidence="9">
    <location>
        <begin position="92"/>
        <end position="110"/>
    </location>
</feature>
<comment type="caution">
    <text evidence="11">The sequence shown here is derived from an EMBL/GenBank/DDBJ whole genome shotgun (WGS) entry which is preliminary data.</text>
</comment>
<dbReference type="InterPro" id="IPR020846">
    <property type="entry name" value="MFS_dom"/>
</dbReference>
<dbReference type="Gene3D" id="1.20.1250.20">
    <property type="entry name" value="MFS general substrate transporter like domains"/>
    <property type="match status" value="1"/>
</dbReference>
<feature type="transmembrane region" description="Helical" evidence="9">
    <location>
        <begin position="236"/>
        <end position="256"/>
    </location>
</feature>
<comment type="subcellular location">
    <subcellularLocation>
        <location evidence="1">Cell membrane</location>
        <topology evidence="1">Multi-pass membrane protein</topology>
    </subcellularLocation>
</comment>
<keyword evidence="4 9" id="KW-0812">Transmembrane</keyword>
<feature type="transmembrane region" description="Helical" evidence="9">
    <location>
        <begin position="178"/>
        <end position="198"/>
    </location>
</feature>
<dbReference type="InterPro" id="IPR036259">
    <property type="entry name" value="MFS_trans_sf"/>
</dbReference>
<dbReference type="PANTHER" id="PTHR42718:SF46">
    <property type="entry name" value="BLR6921 PROTEIN"/>
    <property type="match status" value="1"/>
</dbReference>
<accession>A0A9W4DMG8</accession>
<gene>
    <name evidence="11" type="ORF">SCOCK_180042</name>
</gene>
<keyword evidence="7" id="KW-0046">Antibiotic resistance</keyword>
<feature type="transmembrane region" description="Helical" evidence="9">
    <location>
        <begin position="315"/>
        <end position="336"/>
    </location>
</feature>
<protein>
    <submittedName>
        <fullName evidence="11">MFS transporter</fullName>
    </submittedName>
</protein>
<dbReference type="Pfam" id="PF07690">
    <property type="entry name" value="MFS_1"/>
    <property type="match status" value="1"/>
</dbReference>
<feature type="transmembrane region" description="Helical" evidence="9">
    <location>
        <begin position="116"/>
        <end position="136"/>
    </location>
</feature>
<evidence type="ECO:0000313" key="11">
    <source>
        <dbReference type="EMBL" id="CAG6392665.1"/>
    </source>
</evidence>
<evidence type="ECO:0000256" key="4">
    <source>
        <dbReference type="ARBA" id="ARBA00022692"/>
    </source>
</evidence>
<dbReference type="GO" id="GO:0046677">
    <property type="term" value="P:response to antibiotic"/>
    <property type="evidence" value="ECO:0007669"/>
    <property type="project" value="UniProtKB-KW"/>
</dbReference>
<feature type="transmembrane region" description="Helical" evidence="9">
    <location>
        <begin position="210"/>
        <end position="230"/>
    </location>
</feature>
<feature type="region of interest" description="Disordered" evidence="8">
    <location>
        <begin position="473"/>
        <end position="494"/>
    </location>
</feature>
<name>A0A9W4DMG8_9ACTN</name>
<organism evidence="11 12">
    <name type="scientific">Actinacidiphila cocklensis</name>
    <dbReference type="NCBI Taxonomy" id="887465"/>
    <lineage>
        <taxon>Bacteria</taxon>
        <taxon>Bacillati</taxon>
        <taxon>Actinomycetota</taxon>
        <taxon>Actinomycetes</taxon>
        <taxon>Kitasatosporales</taxon>
        <taxon>Streptomycetaceae</taxon>
        <taxon>Actinacidiphila</taxon>
    </lineage>
</organism>
<feature type="transmembrane region" description="Helical" evidence="9">
    <location>
        <begin position="277"/>
        <end position="295"/>
    </location>
</feature>
<evidence type="ECO:0000256" key="1">
    <source>
        <dbReference type="ARBA" id="ARBA00004651"/>
    </source>
</evidence>
<sequence length="494" mass="50381">MKSILAAPNNSVPTPEPRARSAGITLATLSIATVSYALVQSMVNPGLEALRGRVHTDQVGVSWVLTAFLLSSAVLTPVLGRLGDRVGKRSTMIAMLGVLAAGSVIAALATSLPVLVVGRVVQGAGGATLPLAFGIVRDLVPRAKVGATVGMIAATSSVGGAIGVLVTGPIITHLGVPWLFWLPAIANAIVALAVFLFIPRTGSTAEGRMNWPAALALAAALVLLLLPLSLGEEWGWGSARTLVLFAAAIVAGGIWATVETRSRHPLIDMRVFRLRPVWTANVASFLFGVTLYSSFGFIPSFLQVPTSTGYGLGKSIAVSGLLFLPITVTQLISGFAAGPLARIIPTKILLILGSVPVIVSFSLISAFHEQVWQIVVATSIGGIGFGIGLSALSAVVVHAVPAEHTGAASGMNANIRTIGGAVGAALVSSVLTSSTTSGGFPSDGGYTAAFALLAVAAVAGLASCLLIPGRRPTVHSQGTPAQRVAEPTDQRSPF</sequence>
<feature type="transmembrane region" description="Helical" evidence="9">
    <location>
        <begin position="348"/>
        <end position="368"/>
    </location>
</feature>
<dbReference type="CDD" id="cd17504">
    <property type="entry name" value="MFS_MMR_MDR_like"/>
    <property type="match status" value="1"/>
</dbReference>
<evidence type="ECO:0000256" key="3">
    <source>
        <dbReference type="ARBA" id="ARBA00022475"/>
    </source>
</evidence>
<keyword evidence="3" id="KW-1003">Cell membrane</keyword>
<keyword evidence="5 9" id="KW-1133">Transmembrane helix</keyword>
<keyword evidence="2" id="KW-0813">Transport</keyword>
<dbReference type="AlphaFoldDB" id="A0A9W4DMG8"/>
<dbReference type="RefSeq" id="WP_251487459.1">
    <property type="nucleotide sequence ID" value="NZ_CAJSLV010000046.1"/>
</dbReference>
<evidence type="ECO:0000313" key="12">
    <source>
        <dbReference type="Proteomes" id="UP001152519"/>
    </source>
</evidence>
<evidence type="ECO:0000256" key="6">
    <source>
        <dbReference type="ARBA" id="ARBA00023136"/>
    </source>
</evidence>
<feature type="transmembrane region" description="Helical" evidence="9">
    <location>
        <begin position="148"/>
        <end position="172"/>
    </location>
</feature>
<evidence type="ECO:0000256" key="8">
    <source>
        <dbReference type="SAM" id="MobiDB-lite"/>
    </source>
</evidence>
<evidence type="ECO:0000256" key="5">
    <source>
        <dbReference type="ARBA" id="ARBA00022989"/>
    </source>
</evidence>
<feature type="transmembrane region" description="Helical" evidence="9">
    <location>
        <begin position="418"/>
        <end position="440"/>
    </location>
</feature>
<evidence type="ECO:0000256" key="7">
    <source>
        <dbReference type="ARBA" id="ARBA00023251"/>
    </source>
</evidence>
<feature type="transmembrane region" description="Helical" evidence="9">
    <location>
        <begin position="374"/>
        <end position="397"/>
    </location>
</feature>
<feature type="transmembrane region" description="Helical" evidence="9">
    <location>
        <begin position="21"/>
        <end position="39"/>
    </location>
</feature>